<protein>
    <submittedName>
        <fullName evidence="1">Uncharacterized protein</fullName>
    </submittedName>
</protein>
<name>A0A0S4QS77_9ACTN</name>
<gene>
    <name evidence="1" type="ORF">Ga0074812_116103</name>
</gene>
<proteinExistence type="predicted"/>
<accession>A0A0S4QS77</accession>
<organism evidence="1 2">
    <name type="scientific">Parafrankia irregularis</name>
    <dbReference type="NCBI Taxonomy" id="795642"/>
    <lineage>
        <taxon>Bacteria</taxon>
        <taxon>Bacillati</taxon>
        <taxon>Actinomycetota</taxon>
        <taxon>Actinomycetes</taxon>
        <taxon>Frankiales</taxon>
        <taxon>Frankiaceae</taxon>
        <taxon>Parafrankia</taxon>
    </lineage>
</organism>
<evidence type="ECO:0000313" key="2">
    <source>
        <dbReference type="Proteomes" id="UP000198802"/>
    </source>
</evidence>
<evidence type="ECO:0000313" key="1">
    <source>
        <dbReference type="EMBL" id="CUU58073.1"/>
    </source>
</evidence>
<sequence length="60" mass="5796">MAAGFGAVPMGSAGAAQEAEHFGAPLPVGDRCVCPPVGFFSLRTGAAGGCAQAVPDCRCG</sequence>
<keyword evidence="2" id="KW-1185">Reference proteome</keyword>
<dbReference type="AlphaFoldDB" id="A0A0S4QS77"/>
<dbReference type="EMBL" id="FAOZ01000016">
    <property type="protein sequence ID" value="CUU58073.1"/>
    <property type="molecule type" value="Genomic_DNA"/>
</dbReference>
<reference evidence="2" key="1">
    <citation type="submission" date="2015-11" db="EMBL/GenBank/DDBJ databases">
        <authorList>
            <person name="Varghese N."/>
        </authorList>
    </citation>
    <scope>NUCLEOTIDE SEQUENCE [LARGE SCALE GENOMIC DNA]</scope>
    <source>
        <strain evidence="2">DSM 45899</strain>
    </source>
</reference>
<dbReference type="Proteomes" id="UP000198802">
    <property type="component" value="Unassembled WGS sequence"/>
</dbReference>